<reference evidence="1 2" key="1">
    <citation type="journal article" date="2018" name="Evol. Lett.">
        <title>Horizontal gene cluster transfer increased hallucinogenic mushroom diversity.</title>
        <authorList>
            <person name="Reynolds H.T."/>
            <person name="Vijayakumar V."/>
            <person name="Gluck-Thaler E."/>
            <person name="Korotkin H.B."/>
            <person name="Matheny P.B."/>
            <person name="Slot J.C."/>
        </authorList>
    </citation>
    <scope>NUCLEOTIDE SEQUENCE [LARGE SCALE GENOMIC DNA]</scope>
    <source>
        <strain evidence="1 2">2631</strain>
    </source>
</reference>
<dbReference type="AlphaFoldDB" id="A0A409XAX0"/>
<dbReference type="Proteomes" id="UP000283269">
    <property type="component" value="Unassembled WGS sequence"/>
</dbReference>
<gene>
    <name evidence="1" type="ORF">CVT25_001197</name>
</gene>
<proteinExistence type="predicted"/>
<name>A0A409XAX0_PSICY</name>
<dbReference type="EMBL" id="NHYD01002185">
    <property type="protein sequence ID" value="PPQ87929.1"/>
    <property type="molecule type" value="Genomic_DNA"/>
</dbReference>
<organism evidence="1 2">
    <name type="scientific">Psilocybe cyanescens</name>
    <dbReference type="NCBI Taxonomy" id="93625"/>
    <lineage>
        <taxon>Eukaryota</taxon>
        <taxon>Fungi</taxon>
        <taxon>Dikarya</taxon>
        <taxon>Basidiomycota</taxon>
        <taxon>Agaricomycotina</taxon>
        <taxon>Agaricomycetes</taxon>
        <taxon>Agaricomycetidae</taxon>
        <taxon>Agaricales</taxon>
        <taxon>Agaricineae</taxon>
        <taxon>Strophariaceae</taxon>
        <taxon>Psilocybe</taxon>
    </lineage>
</organism>
<sequence length="128" mass="15147">MQCAIDSDKLDLCAITNDWLRHQAVHETIISTPLENYAEMLLNNHTTFAEELHYDNNEEPHFQVRKNDINPKTLDVRDPYRDLECKLPVTYLEKEDFDICVWYEAQIASYELNRLEEMEASKPDEIEV</sequence>
<accession>A0A409XAX0</accession>
<dbReference type="InParanoid" id="A0A409XAX0"/>
<evidence type="ECO:0000313" key="1">
    <source>
        <dbReference type="EMBL" id="PPQ87929.1"/>
    </source>
</evidence>
<keyword evidence="2" id="KW-1185">Reference proteome</keyword>
<evidence type="ECO:0000313" key="2">
    <source>
        <dbReference type="Proteomes" id="UP000283269"/>
    </source>
</evidence>
<comment type="caution">
    <text evidence="1">The sequence shown here is derived from an EMBL/GenBank/DDBJ whole genome shotgun (WGS) entry which is preliminary data.</text>
</comment>
<protein>
    <submittedName>
        <fullName evidence="1">Uncharacterized protein</fullName>
    </submittedName>
</protein>